<dbReference type="InterPro" id="IPR014327">
    <property type="entry name" value="RNA_pol_sigma70_bacteroid"/>
</dbReference>
<evidence type="ECO:0000313" key="7">
    <source>
        <dbReference type="EMBL" id="TKC04389.1"/>
    </source>
</evidence>
<evidence type="ECO:0000256" key="4">
    <source>
        <dbReference type="ARBA" id="ARBA00023163"/>
    </source>
</evidence>
<dbReference type="SUPFAM" id="SSF88659">
    <property type="entry name" value="Sigma3 and sigma4 domains of RNA polymerase sigma factors"/>
    <property type="match status" value="1"/>
</dbReference>
<evidence type="ECO:0000256" key="3">
    <source>
        <dbReference type="ARBA" id="ARBA00023082"/>
    </source>
</evidence>
<dbReference type="PANTHER" id="PTHR43133">
    <property type="entry name" value="RNA POLYMERASE ECF-TYPE SIGMA FACTO"/>
    <property type="match status" value="1"/>
</dbReference>
<evidence type="ECO:0000256" key="2">
    <source>
        <dbReference type="ARBA" id="ARBA00023015"/>
    </source>
</evidence>
<keyword evidence="3" id="KW-0731">Sigma factor</keyword>
<dbReference type="InterPro" id="IPR013325">
    <property type="entry name" value="RNA_pol_sigma_r2"/>
</dbReference>
<comment type="similarity">
    <text evidence="1">Belongs to the sigma-70 factor family. ECF subfamily.</text>
</comment>
<dbReference type="GO" id="GO:0003677">
    <property type="term" value="F:DNA binding"/>
    <property type="evidence" value="ECO:0007669"/>
    <property type="project" value="InterPro"/>
</dbReference>
<dbReference type="AlphaFoldDB" id="A0A4U1CCC8"/>
<keyword evidence="2" id="KW-0805">Transcription regulation</keyword>
<dbReference type="Gene3D" id="1.10.10.10">
    <property type="entry name" value="Winged helix-like DNA-binding domain superfamily/Winged helix DNA-binding domain"/>
    <property type="match status" value="1"/>
</dbReference>
<dbReference type="InterPro" id="IPR014284">
    <property type="entry name" value="RNA_pol_sigma-70_dom"/>
</dbReference>
<organism evidence="7 8">
    <name type="scientific">Pedobacter frigoris</name>
    <dbReference type="NCBI Taxonomy" id="2571272"/>
    <lineage>
        <taxon>Bacteria</taxon>
        <taxon>Pseudomonadati</taxon>
        <taxon>Bacteroidota</taxon>
        <taxon>Sphingobacteriia</taxon>
        <taxon>Sphingobacteriales</taxon>
        <taxon>Sphingobacteriaceae</taxon>
        <taxon>Pedobacter</taxon>
    </lineage>
</organism>
<evidence type="ECO:0000313" key="8">
    <source>
        <dbReference type="Proteomes" id="UP000307244"/>
    </source>
</evidence>
<accession>A0A4U1CCC8</accession>
<feature type="domain" description="RNA polymerase sigma-70 region 2" evidence="5">
    <location>
        <begin position="22"/>
        <end position="87"/>
    </location>
</feature>
<dbReference type="GO" id="GO:0016987">
    <property type="term" value="F:sigma factor activity"/>
    <property type="evidence" value="ECO:0007669"/>
    <property type="project" value="UniProtKB-KW"/>
</dbReference>
<dbReference type="Pfam" id="PF04542">
    <property type="entry name" value="Sigma70_r2"/>
    <property type="match status" value="1"/>
</dbReference>
<dbReference type="InterPro" id="IPR007627">
    <property type="entry name" value="RNA_pol_sigma70_r2"/>
</dbReference>
<keyword evidence="8" id="KW-1185">Reference proteome</keyword>
<dbReference type="Pfam" id="PF08281">
    <property type="entry name" value="Sigma70_r4_2"/>
    <property type="match status" value="1"/>
</dbReference>
<name>A0A4U1CCC8_9SPHI</name>
<dbReference type="OrthoDB" id="799938at2"/>
<dbReference type="RefSeq" id="WP_136837382.1">
    <property type="nucleotide sequence ID" value="NZ_SWBQ01000005.1"/>
</dbReference>
<dbReference type="Gene3D" id="1.10.1740.10">
    <property type="match status" value="1"/>
</dbReference>
<comment type="caution">
    <text evidence="7">The sequence shown here is derived from an EMBL/GenBank/DDBJ whole genome shotgun (WGS) entry which is preliminary data.</text>
</comment>
<dbReference type="InterPro" id="IPR013249">
    <property type="entry name" value="RNA_pol_sigma70_r4_t2"/>
</dbReference>
<protein>
    <submittedName>
        <fullName evidence="7">RNA polymerase sigma-70 factor</fullName>
    </submittedName>
</protein>
<dbReference type="InterPro" id="IPR039425">
    <property type="entry name" value="RNA_pol_sigma-70-like"/>
</dbReference>
<proteinExistence type="inferred from homology"/>
<evidence type="ECO:0000259" key="6">
    <source>
        <dbReference type="Pfam" id="PF08281"/>
    </source>
</evidence>
<sequence>MDIENNLLERIAQRDESAFRVIYEKYYPRVYTYALRYLKSETDAEEVVHEVFLKLWLRDSSALPIKSLNPYLQTLTRNRSFDMLRRKVLENRRDLSSAVTWHEDHNETEELIILNDTKKVLEKGIELLPAQQKQVYLLCREEGLKYEQVAEKLHLSPATVHTHMKLALKFLRVYVQQHTDIAALLIIYKLFQ</sequence>
<dbReference type="NCBIfam" id="TIGR02985">
    <property type="entry name" value="Sig70_bacteroi1"/>
    <property type="match status" value="1"/>
</dbReference>
<dbReference type="SUPFAM" id="SSF88946">
    <property type="entry name" value="Sigma2 domain of RNA polymerase sigma factors"/>
    <property type="match status" value="1"/>
</dbReference>
<dbReference type="InterPro" id="IPR036388">
    <property type="entry name" value="WH-like_DNA-bd_sf"/>
</dbReference>
<dbReference type="GO" id="GO:0006352">
    <property type="term" value="P:DNA-templated transcription initiation"/>
    <property type="evidence" value="ECO:0007669"/>
    <property type="project" value="InterPro"/>
</dbReference>
<dbReference type="InterPro" id="IPR013324">
    <property type="entry name" value="RNA_pol_sigma_r3/r4-like"/>
</dbReference>
<dbReference type="PANTHER" id="PTHR43133:SF46">
    <property type="entry name" value="RNA POLYMERASE SIGMA-70 FACTOR ECF SUBFAMILY"/>
    <property type="match status" value="1"/>
</dbReference>
<gene>
    <name evidence="7" type="ORF">FA047_17550</name>
</gene>
<evidence type="ECO:0000256" key="1">
    <source>
        <dbReference type="ARBA" id="ARBA00010641"/>
    </source>
</evidence>
<dbReference type="NCBIfam" id="TIGR02937">
    <property type="entry name" value="sigma70-ECF"/>
    <property type="match status" value="1"/>
</dbReference>
<keyword evidence="4" id="KW-0804">Transcription</keyword>
<evidence type="ECO:0000259" key="5">
    <source>
        <dbReference type="Pfam" id="PF04542"/>
    </source>
</evidence>
<reference evidence="7 8" key="1">
    <citation type="submission" date="2019-04" db="EMBL/GenBank/DDBJ databases">
        <title>Pedobacter sp. RP-3-15 sp. nov., isolated from Arctic soil.</title>
        <authorList>
            <person name="Dahal R.H."/>
            <person name="Kim D.-U."/>
        </authorList>
    </citation>
    <scope>NUCLEOTIDE SEQUENCE [LARGE SCALE GENOMIC DNA]</scope>
    <source>
        <strain evidence="7 8">RP-3-15</strain>
    </source>
</reference>
<dbReference type="EMBL" id="SWBQ01000005">
    <property type="protein sequence ID" value="TKC04389.1"/>
    <property type="molecule type" value="Genomic_DNA"/>
</dbReference>
<dbReference type="Proteomes" id="UP000307244">
    <property type="component" value="Unassembled WGS sequence"/>
</dbReference>
<feature type="domain" description="RNA polymerase sigma factor 70 region 4 type 2" evidence="6">
    <location>
        <begin position="121"/>
        <end position="171"/>
    </location>
</feature>